<reference evidence="1 2" key="1">
    <citation type="submission" date="2015-06" db="EMBL/GenBank/DDBJ databases">
        <authorList>
            <person name="Kim K.M."/>
        </authorList>
    </citation>
    <scope>NUCLEOTIDE SEQUENCE [LARGE SCALE GENOMIC DNA]</scope>
    <source>
        <strain evidence="1 2">KCTC 22370</strain>
    </source>
</reference>
<dbReference type="KEGG" id="amx:AM2010_373"/>
<dbReference type="EMBL" id="CP011805">
    <property type="protein sequence ID" value="AKM06461.1"/>
    <property type="molecule type" value="Genomic_DNA"/>
</dbReference>
<dbReference type="PATRIC" id="fig|543877.4.peg.376"/>
<dbReference type="RefSeq" id="WP_047805626.1">
    <property type="nucleotide sequence ID" value="NZ_CP011805.1"/>
</dbReference>
<protein>
    <submittedName>
        <fullName evidence="1">Uncharacterized protein</fullName>
    </submittedName>
</protein>
<organism evidence="1 2">
    <name type="scientific">Pelagerythrobacter marensis</name>
    <dbReference type="NCBI Taxonomy" id="543877"/>
    <lineage>
        <taxon>Bacteria</taxon>
        <taxon>Pseudomonadati</taxon>
        <taxon>Pseudomonadota</taxon>
        <taxon>Alphaproteobacteria</taxon>
        <taxon>Sphingomonadales</taxon>
        <taxon>Erythrobacteraceae</taxon>
        <taxon>Pelagerythrobacter</taxon>
    </lineage>
</organism>
<dbReference type="Proteomes" id="UP000037643">
    <property type="component" value="Chromosome"/>
</dbReference>
<accession>A0A0G3X753</accession>
<evidence type="ECO:0000313" key="2">
    <source>
        <dbReference type="Proteomes" id="UP000037643"/>
    </source>
</evidence>
<dbReference type="AlphaFoldDB" id="A0A0G3X753"/>
<sequence>MGDQRLLAFVSGAFERGLDDRGIAALQWGQALIEGRQSAMTVDRTSLYQLAGTHSFVRAGFFQPI</sequence>
<name>A0A0G3X753_9SPHN</name>
<gene>
    <name evidence="1" type="ORF">AM2010_373</name>
</gene>
<keyword evidence="2" id="KW-1185">Reference proteome</keyword>
<evidence type="ECO:0000313" key="1">
    <source>
        <dbReference type="EMBL" id="AKM06461.1"/>
    </source>
</evidence>
<proteinExistence type="predicted"/>